<name>A0A0E0C3U1_9ORYZ</name>
<dbReference type="EnsemblPlants" id="OMERI01G18830.1">
    <property type="protein sequence ID" value="OMERI01G18830.1"/>
    <property type="gene ID" value="OMERI01G18830"/>
</dbReference>
<dbReference type="Gramene" id="OMERI01G18830.1">
    <property type="protein sequence ID" value="OMERI01G18830.1"/>
    <property type="gene ID" value="OMERI01G18830"/>
</dbReference>
<reference evidence="2" key="2">
    <citation type="submission" date="2018-05" db="EMBL/GenBank/DDBJ databases">
        <title>OmerRS3 (Oryza meridionalis Reference Sequence Version 3).</title>
        <authorList>
            <person name="Zhang J."/>
            <person name="Kudrna D."/>
            <person name="Lee S."/>
            <person name="Talag J."/>
            <person name="Welchert J."/>
            <person name="Wing R.A."/>
        </authorList>
    </citation>
    <scope>NUCLEOTIDE SEQUENCE [LARGE SCALE GENOMIC DNA]</scope>
    <source>
        <strain evidence="2">cv. OR44</strain>
    </source>
</reference>
<dbReference type="Proteomes" id="UP000008021">
    <property type="component" value="Chromosome 1"/>
</dbReference>
<evidence type="ECO:0000313" key="2">
    <source>
        <dbReference type="EnsemblPlants" id="OMERI01G18830.1"/>
    </source>
</evidence>
<reference evidence="2" key="1">
    <citation type="submission" date="2015-04" db="UniProtKB">
        <authorList>
            <consortium name="EnsemblPlants"/>
        </authorList>
    </citation>
    <scope>IDENTIFICATION</scope>
</reference>
<organism evidence="2">
    <name type="scientific">Oryza meridionalis</name>
    <dbReference type="NCBI Taxonomy" id="40149"/>
    <lineage>
        <taxon>Eukaryota</taxon>
        <taxon>Viridiplantae</taxon>
        <taxon>Streptophyta</taxon>
        <taxon>Embryophyta</taxon>
        <taxon>Tracheophyta</taxon>
        <taxon>Spermatophyta</taxon>
        <taxon>Magnoliopsida</taxon>
        <taxon>Liliopsida</taxon>
        <taxon>Poales</taxon>
        <taxon>Poaceae</taxon>
        <taxon>BOP clade</taxon>
        <taxon>Oryzoideae</taxon>
        <taxon>Oryzeae</taxon>
        <taxon>Oryzinae</taxon>
        <taxon>Oryza</taxon>
    </lineage>
</organism>
<dbReference type="HOGENOM" id="CLU_1301376_0_0_1"/>
<evidence type="ECO:0000256" key="1">
    <source>
        <dbReference type="SAM" id="MobiDB-lite"/>
    </source>
</evidence>
<accession>A0A0E0C3U1</accession>
<dbReference type="PANTHER" id="PTHR36483">
    <property type="entry name" value="OS02G0130700 PROTEIN"/>
    <property type="match status" value="1"/>
</dbReference>
<sequence>MAVMTWVAYTVLVPELAKKEMSTCSFTLNGPGLRVNSNSRAHKRRHAMRQPSGTTTICEEMAVMVSGSQRYQKNWLRKERTTHDAKLVEKGENHARRYPQTPHPKPVSSSVLAKLAASMPVTRDIVGGARAGSAAAVLALLVAAAGGDELAAAVGSSSSSVIMPPCFHACFDQCVQREEYWFCQFSCYRRCGAGATAAAAGRFSGAGDCEHACALSMCGQIDPGSKMMAVCRDTCGKSYAAAGCRRPISLTAAV</sequence>
<dbReference type="eggNOG" id="ENOG502R61R">
    <property type="taxonomic scope" value="Eukaryota"/>
</dbReference>
<proteinExistence type="predicted"/>
<protein>
    <submittedName>
        <fullName evidence="2">Uncharacterized protein</fullName>
    </submittedName>
</protein>
<dbReference type="AlphaFoldDB" id="A0A0E0C3U1"/>
<dbReference type="PANTHER" id="PTHR36483:SF10">
    <property type="entry name" value="OS01G0595001 PROTEIN"/>
    <property type="match status" value="1"/>
</dbReference>
<evidence type="ECO:0000313" key="3">
    <source>
        <dbReference type="Proteomes" id="UP000008021"/>
    </source>
</evidence>
<feature type="region of interest" description="Disordered" evidence="1">
    <location>
        <begin position="87"/>
        <end position="107"/>
    </location>
</feature>
<keyword evidence="3" id="KW-1185">Reference proteome</keyword>